<evidence type="ECO:0000256" key="4">
    <source>
        <dbReference type="ARBA" id="ARBA00023180"/>
    </source>
</evidence>
<keyword evidence="1 6" id="KW-0732">Signal</keyword>
<keyword evidence="2" id="KW-0677">Repeat</keyword>
<reference evidence="8 9" key="1">
    <citation type="submission" date="2020-01" db="EMBL/GenBank/DDBJ databases">
        <title>Spongiivirga citrea KCTC 32990T.</title>
        <authorList>
            <person name="Wang G."/>
        </authorList>
    </citation>
    <scope>NUCLEOTIDE SEQUENCE [LARGE SCALE GENOMIC DNA]</scope>
    <source>
        <strain evidence="8 9">KCTC 32990</strain>
    </source>
</reference>
<feature type="chain" id="PRO_5027028757" description="Peptidase metallopeptidase domain-containing protein" evidence="6">
    <location>
        <begin position="22"/>
        <end position="672"/>
    </location>
</feature>
<dbReference type="PRINTS" id="PR01185">
    <property type="entry name" value="INTEGRINA"/>
</dbReference>
<dbReference type="SUPFAM" id="SSF55486">
    <property type="entry name" value="Metalloproteases ('zincins'), catalytic domain"/>
    <property type="match status" value="1"/>
</dbReference>
<evidence type="ECO:0000256" key="5">
    <source>
        <dbReference type="SAM" id="MobiDB-lite"/>
    </source>
</evidence>
<dbReference type="InterPro" id="IPR013517">
    <property type="entry name" value="FG-GAP"/>
</dbReference>
<dbReference type="InterPro" id="IPR024653">
    <property type="entry name" value="Peptidase_M10/M27/M57"/>
</dbReference>
<dbReference type="InterPro" id="IPR028994">
    <property type="entry name" value="Integrin_alpha_N"/>
</dbReference>
<feature type="domain" description="Peptidase metallopeptidase" evidence="7">
    <location>
        <begin position="37"/>
        <end position="218"/>
    </location>
</feature>
<dbReference type="GO" id="GO:0008305">
    <property type="term" value="C:integrin complex"/>
    <property type="evidence" value="ECO:0007669"/>
    <property type="project" value="InterPro"/>
</dbReference>
<evidence type="ECO:0000259" key="7">
    <source>
        <dbReference type="SMART" id="SM00235"/>
    </source>
</evidence>
<dbReference type="SMART" id="SM00235">
    <property type="entry name" value="ZnMc"/>
    <property type="match status" value="1"/>
</dbReference>
<dbReference type="PANTHER" id="PTHR23221:SF7">
    <property type="entry name" value="PHOSPHATIDYLINOSITOL-GLYCAN-SPECIFIC PHOSPHOLIPASE D"/>
    <property type="match status" value="1"/>
</dbReference>
<keyword evidence="3" id="KW-0378">Hydrolase</keyword>
<dbReference type="AlphaFoldDB" id="A0A6M0CN64"/>
<dbReference type="GO" id="GO:0007155">
    <property type="term" value="P:cell adhesion"/>
    <property type="evidence" value="ECO:0007669"/>
    <property type="project" value="InterPro"/>
</dbReference>
<feature type="signal peptide" evidence="6">
    <location>
        <begin position="1"/>
        <end position="21"/>
    </location>
</feature>
<dbReference type="Pfam" id="PF12388">
    <property type="entry name" value="Peptidase_M57"/>
    <property type="match status" value="1"/>
</dbReference>
<dbReference type="Gene3D" id="2.130.10.130">
    <property type="entry name" value="Integrin alpha, N-terminal"/>
    <property type="match status" value="3"/>
</dbReference>
<sequence>MKTQKLLIWGCLMLFPFLSKAQEGETVTIQQQLVTQESKIWSSRVIKVCWENATASNKKERDWVKAAVKDTWEKQSNVKFVGWGNCSSSGEGIRIIIQDSKNSPHVKGLGTSLRNKKNGMSLNFSFNNWGKDCKTSREYCIKAIAVHEFGHALSFAHEQNRNDVPDKLCSDQKQGTSGDWKVTTYDAESVMNYCSTDWNNKGKLTKDDIVGVRYLYGPPKREISNFGSSFAVGDFNNDGLDDLAVGSSTSEGSKGRVFLYKGDRSGKLKYWHTIDQTFLGANENGDRFGYSLAAGDFNKDGFDDLAVGIPFERPGRNPKAGYVMIFKGTESKMVAWKGLGQKDYGKHEEGDKFGFALAAGDFNGDGRDDLAIGVPGEAPGNNPRSGDVATYKGTSRGLVFWKAFGGQKGLGKNENGDLFGHALAAGDFNGDGKDDLAVSSLGEAPGSSPKSGDVLIYKGSGAGLNPWKGLDGQKGLGKNEAGDLVGYSLSTGDYNGDGKEDLAVGAPGEAPGRSPKSGDVLIYKGTNSGPIPWRGFGGQKGLDSNQLNDRAGHALASGDFNGDGKDDIAVGVPGKTIANAKASGNVLLYKGGSSVNAWKNMKGQVGIGKDEAGDRFGDTLISGDFNGDGKMDLAVGIPKEKPGSSRYRTGVIFIYLGSSSSKVLTPKQGINP</sequence>
<dbReference type="PROSITE" id="PS51470">
    <property type="entry name" value="FG_GAP"/>
    <property type="match status" value="7"/>
</dbReference>
<dbReference type="EMBL" id="JAABOQ010000004">
    <property type="protein sequence ID" value="NER17514.1"/>
    <property type="molecule type" value="Genomic_DNA"/>
</dbReference>
<dbReference type="GO" id="GO:0008270">
    <property type="term" value="F:zinc ion binding"/>
    <property type="evidence" value="ECO:0007669"/>
    <property type="project" value="InterPro"/>
</dbReference>
<evidence type="ECO:0000256" key="1">
    <source>
        <dbReference type="ARBA" id="ARBA00022729"/>
    </source>
</evidence>
<dbReference type="GO" id="GO:0006508">
    <property type="term" value="P:proteolysis"/>
    <property type="evidence" value="ECO:0007669"/>
    <property type="project" value="InterPro"/>
</dbReference>
<dbReference type="GO" id="GO:0008237">
    <property type="term" value="F:metallopeptidase activity"/>
    <property type="evidence" value="ECO:0007669"/>
    <property type="project" value="InterPro"/>
</dbReference>
<name>A0A6M0CN64_9FLAO</name>
<accession>A0A6M0CN64</accession>
<dbReference type="PANTHER" id="PTHR23221">
    <property type="entry name" value="GLYCOSYLPHOSPHATIDYLINOSITOL PHOSPHOLIPASE D"/>
    <property type="match status" value="1"/>
</dbReference>
<dbReference type="RefSeq" id="WP_164032116.1">
    <property type="nucleotide sequence ID" value="NZ_JAABOQ010000004.1"/>
</dbReference>
<keyword evidence="4" id="KW-0325">Glycoprotein</keyword>
<evidence type="ECO:0000256" key="3">
    <source>
        <dbReference type="ARBA" id="ARBA00022801"/>
    </source>
</evidence>
<dbReference type="SUPFAM" id="SSF69318">
    <property type="entry name" value="Integrin alpha N-terminal domain"/>
    <property type="match status" value="2"/>
</dbReference>
<evidence type="ECO:0000256" key="6">
    <source>
        <dbReference type="SAM" id="SignalP"/>
    </source>
</evidence>
<gene>
    <name evidence="8" type="ORF">GWK10_09850</name>
</gene>
<comment type="caution">
    <text evidence="8">The sequence shown here is derived from an EMBL/GenBank/DDBJ whole genome shotgun (WGS) entry which is preliminary data.</text>
</comment>
<evidence type="ECO:0000313" key="9">
    <source>
        <dbReference type="Proteomes" id="UP000474296"/>
    </source>
</evidence>
<dbReference type="InterPro" id="IPR006026">
    <property type="entry name" value="Peptidase_Metallo"/>
</dbReference>
<proteinExistence type="predicted"/>
<dbReference type="InterPro" id="IPR013519">
    <property type="entry name" value="Int_alpha_beta-p"/>
</dbReference>
<evidence type="ECO:0000313" key="8">
    <source>
        <dbReference type="EMBL" id="NER17514.1"/>
    </source>
</evidence>
<evidence type="ECO:0000256" key="2">
    <source>
        <dbReference type="ARBA" id="ARBA00022737"/>
    </source>
</evidence>
<dbReference type="Pfam" id="PF01839">
    <property type="entry name" value="FG-GAP"/>
    <property type="match status" value="7"/>
</dbReference>
<dbReference type="SMART" id="SM00191">
    <property type="entry name" value="Int_alpha"/>
    <property type="match status" value="7"/>
</dbReference>
<feature type="region of interest" description="Disordered" evidence="5">
    <location>
        <begin position="498"/>
        <end position="519"/>
    </location>
</feature>
<organism evidence="8 9">
    <name type="scientific">Spongiivirga citrea</name>
    <dbReference type="NCBI Taxonomy" id="1481457"/>
    <lineage>
        <taxon>Bacteria</taxon>
        <taxon>Pseudomonadati</taxon>
        <taxon>Bacteroidota</taxon>
        <taxon>Flavobacteriia</taxon>
        <taxon>Flavobacteriales</taxon>
        <taxon>Flavobacteriaceae</taxon>
        <taxon>Spongiivirga</taxon>
    </lineage>
</organism>
<dbReference type="Gene3D" id="3.40.390.10">
    <property type="entry name" value="Collagenase (Catalytic Domain)"/>
    <property type="match status" value="1"/>
</dbReference>
<dbReference type="Proteomes" id="UP000474296">
    <property type="component" value="Unassembled WGS sequence"/>
</dbReference>
<protein>
    <recommendedName>
        <fullName evidence="7">Peptidase metallopeptidase domain-containing protein</fullName>
    </recommendedName>
</protein>
<keyword evidence="9" id="KW-1185">Reference proteome</keyword>
<dbReference type="InterPro" id="IPR024079">
    <property type="entry name" value="MetalloPept_cat_dom_sf"/>
</dbReference>
<dbReference type="InterPro" id="IPR000413">
    <property type="entry name" value="Integrin_alpha"/>
</dbReference>